<organism evidence="1 2">
    <name type="scientific">Oceanibaculum indicum P24</name>
    <dbReference type="NCBI Taxonomy" id="1207063"/>
    <lineage>
        <taxon>Bacteria</taxon>
        <taxon>Pseudomonadati</taxon>
        <taxon>Pseudomonadota</taxon>
        <taxon>Alphaproteobacteria</taxon>
        <taxon>Rhodospirillales</taxon>
        <taxon>Oceanibaculaceae</taxon>
        <taxon>Oceanibaculum</taxon>
    </lineage>
</organism>
<reference evidence="1 2" key="1">
    <citation type="journal article" date="2012" name="J. Bacteriol.">
        <title>Genome Sequence of Oceanibaculum indicum Type Strain P24.</title>
        <authorList>
            <person name="Lai Q."/>
            <person name="Shao Z."/>
        </authorList>
    </citation>
    <scope>NUCLEOTIDE SEQUENCE [LARGE SCALE GENOMIC DNA]</scope>
    <source>
        <strain evidence="1 2">P24</strain>
    </source>
</reference>
<name>K2JJK7_9PROT</name>
<evidence type="ECO:0000313" key="1">
    <source>
        <dbReference type="EMBL" id="EKE75523.1"/>
    </source>
</evidence>
<evidence type="ECO:0000313" key="2">
    <source>
        <dbReference type="Proteomes" id="UP000006746"/>
    </source>
</evidence>
<dbReference type="RefSeq" id="WP_008944585.1">
    <property type="nucleotide sequence ID" value="NZ_AMRL01000011.1"/>
</dbReference>
<accession>K2JJK7</accession>
<dbReference type="AlphaFoldDB" id="K2JJK7"/>
<dbReference type="eggNOG" id="ENOG5031ARX">
    <property type="taxonomic scope" value="Bacteria"/>
</dbReference>
<comment type="caution">
    <text evidence="1">The sequence shown here is derived from an EMBL/GenBank/DDBJ whole genome shotgun (WGS) entry which is preliminary data.</text>
</comment>
<proteinExistence type="predicted"/>
<evidence type="ECO:0008006" key="3">
    <source>
        <dbReference type="Google" id="ProtNLM"/>
    </source>
</evidence>
<dbReference type="Proteomes" id="UP000006746">
    <property type="component" value="Unassembled WGS sequence"/>
</dbReference>
<sequence>MGLLDDGKLAATVAAALQNVAYSVTLTRTVPGAYDPSTGTVGAGTTTNYTCRGLVEDFYSMTLQKASAYLDGTMVKPGDRQALILATTLATTPKPGDTFTAQGRLHTVISVSADPAGATWTILIR</sequence>
<dbReference type="STRING" id="1207063.P24_09891"/>
<keyword evidence="2" id="KW-1185">Reference proteome</keyword>
<gene>
    <name evidence="1" type="ORF">P24_09891</name>
</gene>
<dbReference type="EMBL" id="AMRL01000011">
    <property type="protein sequence ID" value="EKE75523.1"/>
    <property type="molecule type" value="Genomic_DNA"/>
</dbReference>
<protein>
    <recommendedName>
        <fullName evidence="3">Phage protein</fullName>
    </recommendedName>
</protein>